<evidence type="ECO:0000256" key="2">
    <source>
        <dbReference type="ARBA" id="ARBA00022692"/>
    </source>
</evidence>
<sequence>MIPTVFSPLSLWRAGATLGSTGILLATYGAHALKNTVSDPAWIKNWQTATNYQLLHALAILYLSNAHHPATNQSPLLAGTLMTIGTTMFSGVLYLKTLSVKARVSRILAPTVPIGGLLMCAGWAFLWF</sequence>
<gene>
    <name evidence="6" type="ORF">ALEPTO_LOCUS6058</name>
</gene>
<dbReference type="EMBL" id="CAJVPS010001931">
    <property type="protein sequence ID" value="CAG8554834.1"/>
    <property type="molecule type" value="Genomic_DNA"/>
</dbReference>
<proteinExistence type="predicted"/>
<dbReference type="PANTHER" id="PTHR43461:SF1">
    <property type="entry name" value="TRANSMEMBRANE PROTEIN 256"/>
    <property type="match status" value="1"/>
</dbReference>
<keyword evidence="7" id="KW-1185">Reference proteome</keyword>
<comment type="caution">
    <text evidence="6">The sequence shown here is derived from an EMBL/GenBank/DDBJ whole genome shotgun (WGS) entry which is preliminary data.</text>
</comment>
<dbReference type="InterPro" id="IPR006696">
    <property type="entry name" value="DUF423"/>
</dbReference>
<feature type="transmembrane region" description="Helical" evidence="5">
    <location>
        <begin position="107"/>
        <end position="126"/>
    </location>
</feature>
<dbReference type="OrthoDB" id="269173at2759"/>
<accession>A0A9N9B8R5</accession>
<name>A0A9N9B8R5_9GLOM</name>
<comment type="subcellular location">
    <subcellularLocation>
        <location evidence="1">Membrane</location>
        <topology evidence="1">Multi-pass membrane protein</topology>
    </subcellularLocation>
</comment>
<evidence type="ECO:0000256" key="4">
    <source>
        <dbReference type="ARBA" id="ARBA00023136"/>
    </source>
</evidence>
<evidence type="ECO:0000256" key="1">
    <source>
        <dbReference type="ARBA" id="ARBA00004141"/>
    </source>
</evidence>
<feature type="transmembrane region" description="Helical" evidence="5">
    <location>
        <begin position="76"/>
        <end position="95"/>
    </location>
</feature>
<keyword evidence="3 5" id="KW-1133">Transmembrane helix</keyword>
<keyword evidence="2 5" id="KW-0812">Transmembrane</keyword>
<keyword evidence="4 5" id="KW-0472">Membrane</keyword>
<protein>
    <submittedName>
        <fullName evidence="6">11179_t:CDS:1</fullName>
    </submittedName>
</protein>
<evidence type="ECO:0000256" key="5">
    <source>
        <dbReference type="SAM" id="Phobius"/>
    </source>
</evidence>
<evidence type="ECO:0000256" key="3">
    <source>
        <dbReference type="ARBA" id="ARBA00022989"/>
    </source>
</evidence>
<organism evidence="6 7">
    <name type="scientific">Ambispora leptoticha</name>
    <dbReference type="NCBI Taxonomy" id="144679"/>
    <lineage>
        <taxon>Eukaryota</taxon>
        <taxon>Fungi</taxon>
        <taxon>Fungi incertae sedis</taxon>
        <taxon>Mucoromycota</taxon>
        <taxon>Glomeromycotina</taxon>
        <taxon>Glomeromycetes</taxon>
        <taxon>Archaeosporales</taxon>
        <taxon>Ambisporaceae</taxon>
        <taxon>Ambispora</taxon>
    </lineage>
</organism>
<dbReference type="PANTHER" id="PTHR43461">
    <property type="entry name" value="TRANSMEMBRANE PROTEIN 256"/>
    <property type="match status" value="1"/>
</dbReference>
<evidence type="ECO:0000313" key="6">
    <source>
        <dbReference type="EMBL" id="CAG8554834.1"/>
    </source>
</evidence>
<dbReference type="GO" id="GO:0016020">
    <property type="term" value="C:membrane"/>
    <property type="evidence" value="ECO:0007669"/>
    <property type="project" value="UniProtKB-SubCell"/>
</dbReference>
<dbReference type="Proteomes" id="UP000789508">
    <property type="component" value="Unassembled WGS sequence"/>
</dbReference>
<evidence type="ECO:0000313" key="7">
    <source>
        <dbReference type="Proteomes" id="UP000789508"/>
    </source>
</evidence>
<dbReference type="Pfam" id="PF04241">
    <property type="entry name" value="DUF423"/>
    <property type="match status" value="1"/>
</dbReference>
<dbReference type="AlphaFoldDB" id="A0A9N9B8R5"/>
<reference evidence="6" key="1">
    <citation type="submission" date="2021-06" db="EMBL/GenBank/DDBJ databases">
        <authorList>
            <person name="Kallberg Y."/>
            <person name="Tangrot J."/>
            <person name="Rosling A."/>
        </authorList>
    </citation>
    <scope>NUCLEOTIDE SEQUENCE</scope>
    <source>
        <strain evidence="6">FL130A</strain>
    </source>
</reference>